<feature type="domain" description="6-phospho-N-acetylmuramidase N-terminal" evidence="2">
    <location>
        <begin position="5"/>
        <end position="239"/>
    </location>
</feature>
<organism evidence="3 4">
    <name type="scientific">Enterococcus casseliflavus</name>
    <name type="common">Enterococcus flavescens</name>
    <dbReference type="NCBI Taxonomy" id="37734"/>
    <lineage>
        <taxon>Bacteria</taxon>
        <taxon>Bacillati</taxon>
        <taxon>Bacillota</taxon>
        <taxon>Bacilli</taxon>
        <taxon>Lactobacillales</taxon>
        <taxon>Enterococcaceae</taxon>
        <taxon>Enterococcus</taxon>
    </lineage>
</organism>
<accession>A0AAW8UTB4</accession>
<dbReference type="Gene3D" id="2.40.100.10">
    <property type="entry name" value="Cyclophilin-like"/>
    <property type="match status" value="1"/>
</dbReference>
<dbReference type="PANTHER" id="PTHR38435:SF1">
    <property type="entry name" value="DUF871 DOMAIN-CONTAINING PROTEIN"/>
    <property type="match status" value="1"/>
</dbReference>
<evidence type="ECO:0000313" key="3">
    <source>
        <dbReference type="EMBL" id="MDT2965243.1"/>
    </source>
</evidence>
<evidence type="ECO:0000313" key="4">
    <source>
        <dbReference type="Proteomes" id="UP001268896"/>
    </source>
</evidence>
<dbReference type="InterPro" id="IPR043894">
    <property type="entry name" value="MupG_C"/>
</dbReference>
<dbReference type="InterPro" id="IPR017853">
    <property type="entry name" value="GH"/>
</dbReference>
<dbReference type="InterPro" id="IPR008589">
    <property type="entry name" value="MupG"/>
</dbReference>
<dbReference type="SUPFAM" id="SSF50891">
    <property type="entry name" value="Cyclophilin-like"/>
    <property type="match status" value="1"/>
</dbReference>
<evidence type="ECO:0000259" key="2">
    <source>
        <dbReference type="Pfam" id="PF19200"/>
    </source>
</evidence>
<dbReference type="SUPFAM" id="SSF51445">
    <property type="entry name" value="(Trans)glycosidases"/>
    <property type="match status" value="1"/>
</dbReference>
<dbReference type="InterPro" id="IPR013785">
    <property type="entry name" value="Aldolase_TIM"/>
</dbReference>
<dbReference type="InterPro" id="IPR043797">
    <property type="entry name" value="MupG_N"/>
</dbReference>
<dbReference type="PANTHER" id="PTHR38435">
    <property type="match status" value="1"/>
</dbReference>
<name>A0AAW8UTB4_ENTCA</name>
<evidence type="ECO:0000259" key="1">
    <source>
        <dbReference type="Pfam" id="PF05913"/>
    </source>
</evidence>
<dbReference type="AlphaFoldDB" id="A0AAW8UTB4"/>
<dbReference type="EMBL" id="JARQDV010000006">
    <property type="protein sequence ID" value="MDT2965243.1"/>
    <property type="molecule type" value="Genomic_DNA"/>
</dbReference>
<dbReference type="InterPro" id="IPR029000">
    <property type="entry name" value="Cyclophilin-like_dom_sf"/>
</dbReference>
<proteinExistence type="predicted"/>
<protein>
    <submittedName>
        <fullName evidence="3">MupG family TIM beta-alpha barrel fold protein</fullName>
    </submittedName>
</protein>
<dbReference type="Pfam" id="PF19200">
    <property type="entry name" value="MupG_N"/>
    <property type="match status" value="1"/>
</dbReference>
<sequence length="364" mass="41473">MKRQLGVSVYPDHSDFETDKAYLQLAHDYGFSRIFMSMLEVSDGKENVQKKFKALIDFAKGLGYETILDVAPAIFSELGISYDDLTFFHELGADGIRLDLGFDGNKEAMLTYNPFGLAVELNMSNDVAYLDNILTYQANIPYLYGCHNFYPQEGTALPYDFFEKCSRRFKEKGIRTAAFISSQTGTIGPWDINDGLPTLEMHRKMPVETAAKHLFATGLIDDVIIGNAYASEAELAALGAIDRYQTAFAIEFVPEINEVERQIALDEQHYRRGDITDRMIRSTEVRKKYKNHDNPVHDHEGVFQRGDVVIGNDRFGKYKNELQVVLEPHSDPRKNKIGSIVEQELVLLPFIHPWSKFTFTERKV</sequence>
<comment type="caution">
    <text evidence="3">The sequence shown here is derived from an EMBL/GenBank/DDBJ whole genome shotgun (WGS) entry which is preliminary data.</text>
</comment>
<dbReference type="RefSeq" id="WP_034695473.1">
    <property type="nucleotide sequence ID" value="NZ_BJMG01000001.1"/>
</dbReference>
<reference evidence="3" key="1">
    <citation type="submission" date="2023-03" db="EMBL/GenBank/DDBJ databases">
        <authorList>
            <person name="Shen W."/>
            <person name="Cai J."/>
        </authorList>
    </citation>
    <scope>NUCLEOTIDE SEQUENCE</scope>
    <source>
        <strain evidence="3">K72-2</strain>
    </source>
</reference>
<gene>
    <name evidence="3" type="ORF">P7I32_11520</name>
</gene>
<dbReference type="Pfam" id="PF05913">
    <property type="entry name" value="MupG_C"/>
    <property type="match status" value="1"/>
</dbReference>
<dbReference type="Proteomes" id="UP001268896">
    <property type="component" value="Unassembled WGS sequence"/>
</dbReference>
<feature type="domain" description="6-phospho-N-acetylmuramidase C-terminal" evidence="1">
    <location>
        <begin position="248"/>
        <end position="359"/>
    </location>
</feature>
<dbReference type="Gene3D" id="3.20.20.70">
    <property type="entry name" value="Aldolase class I"/>
    <property type="match status" value="1"/>
</dbReference>